<dbReference type="SUPFAM" id="SSF56436">
    <property type="entry name" value="C-type lectin-like"/>
    <property type="match status" value="1"/>
</dbReference>
<reference evidence="2" key="1">
    <citation type="submission" date="2019-06" db="EMBL/GenBank/DDBJ databases">
        <authorList>
            <consortium name="Wellcome Sanger Institute Data Sharing"/>
        </authorList>
    </citation>
    <scope>NUCLEOTIDE SEQUENCE [LARGE SCALE GENOMIC DNA]</scope>
</reference>
<dbReference type="Gene3D" id="3.10.100.10">
    <property type="entry name" value="Mannose-Binding Protein A, subunit A"/>
    <property type="match status" value="1"/>
</dbReference>
<feature type="domain" description="C-type lectin" evidence="1">
    <location>
        <begin position="33"/>
        <end position="132"/>
    </location>
</feature>
<dbReference type="AlphaFoldDB" id="A0A667WP73"/>
<sequence>MSGSFCQLSFESSGSRLPLSFISTCLCQLSSTHRHRHYIFIAQKLSWHEAQRYCRERHVDFATVEDMDDVKELFTLLPGDVKKAWSGLYRVWDWSPSSSEDYQKVETFCGAMGHGATWFAADCSPNLSYTVNNFCKFTAEFQQY</sequence>
<dbReference type="InterPro" id="IPR016186">
    <property type="entry name" value="C-type_lectin-like/link_sf"/>
</dbReference>
<evidence type="ECO:0000259" key="1">
    <source>
        <dbReference type="PROSITE" id="PS50041"/>
    </source>
</evidence>
<reference evidence="2" key="3">
    <citation type="submission" date="2025-09" db="UniProtKB">
        <authorList>
            <consortium name="Ensembl"/>
        </authorList>
    </citation>
    <scope>IDENTIFICATION</scope>
</reference>
<dbReference type="Proteomes" id="UP000472263">
    <property type="component" value="Chromosome 18"/>
</dbReference>
<dbReference type="GeneTree" id="ENSGT00940000178839"/>
<dbReference type="PANTHER" id="PTHR45784">
    <property type="entry name" value="C-TYPE LECTIN DOMAIN FAMILY 20 MEMBER A-RELATED"/>
    <property type="match status" value="1"/>
</dbReference>
<dbReference type="InParanoid" id="A0A667WP73"/>
<dbReference type="PANTHER" id="PTHR45784:SF3">
    <property type="entry name" value="C-TYPE LECTIN DOMAIN FAMILY 4 MEMBER K-LIKE-RELATED"/>
    <property type="match status" value="1"/>
</dbReference>
<organism evidence="2 3">
    <name type="scientific">Myripristis murdjan</name>
    <name type="common">pinecone soldierfish</name>
    <dbReference type="NCBI Taxonomy" id="586833"/>
    <lineage>
        <taxon>Eukaryota</taxon>
        <taxon>Metazoa</taxon>
        <taxon>Chordata</taxon>
        <taxon>Craniata</taxon>
        <taxon>Vertebrata</taxon>
        <taxon>Euteleostomi</taxon>
        <taxon>Actinopterygii</taxon>
        <taxon>Neopterygii</taxon>
        <taxon>Teleostei</taxon>
        <taxon>Neoteleostei</taxon>
        <taxon>Acanthomorphata</taxon>
        <taxon>Holocentriformes</taxon>
        <taxon>Holocentridae</taxon>
        <taxon>Myripristis</taxon>
    </lineage>
</organism>
<dbReference type="InterPro" id="IPR001304">
    <property type="entry name" value="C-type_lectin-like"/>
</dbReference>
<name>A0A667WP73_9TELE</name>
<accession>A0A667WP73</accession>
<dbReference type="PROSITE" id="PS50041">
    <property type="entry name" value="C_TYPE_LECTIN_2"/>
    <property type="match status" value="1"/>
</dbReference>
<proteinExistence type="predicted"/>
<dbReference type="Ensembl" id="ENSMMDT00005003541.1">
    <property type="protein sequence ID" value="ENSMMDP00005003448.1"/>
    <property type="gene ID" value="ENSMMDG00005001936.1"/>
</dbReference>
<dbReference type="InterPro" id="IPR016187">
    <property type="entry name" value="CTDL_fold"/>
</dbReference>
<reference evidence="2" key="2">
    <citation type="submission" date="2025-08" db="UniProtKB">
        <authorList>
            <consortium name="Ensembl"/>
        </authorList>
    </citation>
    <scope>IDENTIFICATION</scope>
</reference>
<evidence type="ECO:0000313" key="2">
    <source>
        <dbReference type="Ensembl" id="ENSMMDP00005003448.1"/>
    </source>
</evidence>
<keyword evidence="3" id="KW-1185">Reference proteome</keyword>
<evidence type="ECO:0000313" key="3">
    <source>
        <dbReference type="Proteomes" id="UP000472263"/>
    </source>
</evidence>
<protein>
    <recommendedName>
        <fullName evidence="1">C-type lectin domain-containing protein</fullName>
    </recommendedName>
</protein>